<evidence type="ECO:0000256" key="2">
    <source>
        <dbReference type="RuleBase" id="RU003616"/>
    </source>
</evidence>
<evidence type="ECO:0000313" key="4">
    <source>
        <dbReference type="EMBL" id="CAG9796131.1"/>
    </source>
</evidence>
<name>A0A9N9RFW6_9NEOP</name>
<dbReference type="InterPro" id="IPR008978">
    <property type="entry name" value="HSP20-like_chaperone"/>
</dbReference>
<keyword evidence="5" id="KW-1185">Reference proteome</keyword>
<evidence type="ECO:0000259" key="3">
    <source>
        <dbReference type="PROSITE" id="PS01031"/>
    </source>
</evidence>
<dbReference type="InterPro" id="IPR002068">
    <property type="entry name" value="A-crystallin/Hsp20_dom"/>
</dbReference>
<reference evidence="4" key="1">
    <citation type="submission" date="2021-12" db="EMBL/GenBank/DDBJ databases">
        <authorList>
            <person name="King R."/>
        </authorList>
    </citation>
    <scope>NUCLEOTIDE SEQUENCE</scope>
</reference>
<feature type="domain" description="SHSP" evidence="3">
    <location>
        <begin position="16"/>
        <end position="127"/>
    </location>
</feature>
<comment type="similarity">
    <text evidence="1 2">Belongs to the small heat shock protein (HSP20) family.</text>
</comment>
<proteinExistence type="inferred from homology"/>
<dbReference type="SUPFAM" id="SSF49764">
    <property type="entry name" value="HSP20-like chaperones"/>
    <property type="match status" value="1"/>
</dbReference>
<dbReference type="AlphaFoldDB" id="A0A9N9RFW6"/>
<dbReference type="EMBL" id="OU893339">
    <property type="protein sequence ID" value="CAG9796131.1"/>
    <property type="molecule type" value="Genomic_DNA"/>
</dbReference>
<dbReference type="GO" id="GO:0005737">
    <property type="term" value="C:cytoplasm"/>
    <property type="evidence" value="ECO:0007669"/>
    <property type="project" value="TreeGrafter"/>
</dbReference>
<dbReference type="GO" id="GO:0005634">
    <property type="term" value="C:nucleus"/>
    <property type="evidence" value="ECO:0007669"/>
    <property type="project" value="TreeGrafter"/>
</dbReference>
<dbReference type="PROSITE" id="PS01031">
    <property type="entry name" value="SHSP"/>
    <property type="match status" value="1"/>
</dbReference>
<accession>A0A9N9RFW6</accession>
<dbReference type="GO" id="GO:0009408">
    <property type="term" value="P:response to heat"/>
    <property type="evidence" value="ECO:0007669"/>
    <property type="project" value="TreeGrafter"/>
</dbReference>
<dbReference type="OrthoDB" id="1431247at2759"/>
<dbReference type="Gene3D" id="2.60.40.790">
    <property type="match status" value="1"/>
</dbReference>
<dbReference type="InterPro" id="IPR001436">
    <property type="entry name" value="Alpha-crystallin/sHSP_animal"/>
</dbReference>
<sequence>MLLTPYLGIKLRPMVYNWIQQMRGVRPSIKIGKERFQLTIDVRQFAKEEIRVKARPEYVIIEGKQEKKMKNGYVMRHFVRKFKLPHGCDPCKMKTNLSPNGLLTVTAPRCTCDINMPCETVIPITFTESKEDDLITVQRTDEKPKDQKP</sequence>
<evidence type="ECO:0000256" key="1">
    <source>
        <dbReference type="PROSITE-ProRule" id="PRU00285"/>
    </source>
</evidence>
<dbReference type="PANTHER" id="PTHR45640:SF34">
    <property type="entry name" value="PROTEIN LETHAL(2)ESSENTIAL FOR LIFE"/>
    <property type="match status" value="1"/>
</dbReference>
<dbReference type="Proteomes" id="UP001153714">
    <property type="component" value="Chromosome 8"/>
</dbReference>
<dbReference type="CDD" id="cd06526">
    <property type="entry name" value="metazoan_ACD"/>
    <property type="match status" value="1"/>
</dbReference>
<gene>
    <name evidence="4" type="ORF">DIATSA_LOCUS13339</name>
</gene>
<reference evidence="4" key="2">
    <citation type="submission" date="2022-10" db="EMBL/GenBank/DDBJ databases">
        <authorList>
            <consortium name="ENA_rothamsted_submissions"/>
            <consortium name="culmorum"/>
            <person name="King R."/>
        </authorList>
    </citation>
    <scope>NUCLEOTIDE SEQUENCE</scope>
</reference>
<dbReference type="PRINTS" id="PR00299">
    <property type="entry name" value="ACRYSTALLIN"/>
</dbReference>
<dbReference type="Pfam" id="PF00011">
    <property type="entry name" value="HSP20"/>
    <property type="match status" value="1"/>
</dbReference>
<dbReference type="GO" id="GO:0042026">
    <property type="term" value="P:protein refolding"/>
    <property type="evidence" value="ECO:0007669"/>
    <property type="project" value="TreeGrafter"/>
</dbReference>
<dbReference type="GO" id="GO:0051082">
    <property type="term" value="F:unfolded protein binding"/>
    <property type="evidence" value="ECO:0007669"/>
    <property type="project" value="TreeGrafter"/>
</dbReference>
<dbReference type="PANTHER" id="PTHR45640">
    <property type="entry name" value="HEAT SHOCK PROTEIN HSP-12.2-RELATED"/>
    <property type="match status" value="1"/>
</dbReference>
<protein>
    <recommendedName>
        <fullName evidence="3">SHSP domain-containing protein</fullName>
    </recommendedName>
</protein>
<evidence type="ECO:0000313" key="5">
    <source>
        <dbReference type="Proteomes" id="UP001153714"/>
    </source>
</evidence>
<organism evidence="4 5">
    <name type="scientific">Diatraea saccharalis</name>
    <name type="common">sugarcane borer</name>
    <dbReference type="NCBI Taxonomy" id="40085"/>
    <lineage>
        <taxon>Eukaryota</taxon>
        <taxon>Metazoa</taxon>
        <taxon>Ecdysozoa</taxon>
        <taxon>Arthropoda</taxon>
        <taxon>Hexapoda</taxon>
        <taxon>Insecta</taxon>
        <taxon>Pterygota</taxon>
        <taxon>Neoptera</taxon>
        <taxon>Endopterygota</taxon>
        <taxon>Lepidoptera</taxon>
        <taxon>Glossata</taxon>
        <taxon>Ditrysia</taxon>
        <taxon>Pyraloidea</taxon>
        <taxon>Crambidae</taxon>
        <taxon>Crambinae</taxon>
        <taxon>Diatraea</taxon>
    </lineage>
</organism>